<protein>
    <recommendedName>
        <fullName evidence="4">Methane oxygenase PmoA</fullName>
    </recommendedName>
</protein>
<evidence type="ECO:0000313" key="3">
    <source>
        <dbReference type="Proteomes" id="UP001416858"/>
    </source>
</evidence>
<dbReference type="EMBL" id="BAABRO010000017">
    <property type="protein sequence ID" value="GAA5509923.1"/>
    <property type="molecule type" value="Genomic_DNA"/>
</dbReference>
<keyword evidence="3" id="KW-1185">Reference proteome</keyword>
<proteinExistence type="predicted"/>
<feature type="signal peptide" evidence="1">
    <location>
        <begin position="1"/>
        <end position="23"/>
    </location>
</feature>
<dbReference type="RefSeq" id="WP_345687409.1">
    <property type="nucleotide sequence ID" value="NZ_BAABRO010000017.1"/>
</dbReference>
<keyword evidence="1" id="KW-0732">Signal</keyword>
<evidence type="ECO:0008006" key="4">
    <source>
        <dbReference type="Google" id="ProtNLM"/>
    </source>
</evidence>
<feature type="chain" id="PRO_5046221009" description="Methane oxygenase PmoA" evidence="1">
    <location>
        <begin position="24"/>
        <end position="340"/>
    </location>
</feature>
<accession>A0ABP9VXQ7</accession>
<gene>
    <name evidence="2" type="ORF">Rcae01_05428</name>
</gene>
<sequence length="340" mass="37220">MHLLKTALLRSLYAALLVSTSVALPTVDASRAAADSPAKSTGLSVKKVESPRGWKIYDNGKLFAGYIEYQNGFPIVYPVIGPGGHAMTRDFPMKKGTEGEKLDHDHHRSLWFTHGEVNGIDFWIDDAHEGTGRIVQTSGEATVDAKNDAVVITTENDWNDAEGKRQLSDSRRTTFHTEDGKRIIDFEVVLRATDGDVNFGDTKEGSFGIRVAGTMKVDSKLGGKITNAEGLTNSDAWAKKSNWVNYSGPVDNQTVGMSVFYHPSSFAAPCSWHVRTYGLFAANPFGHYHFNGGDKTEGITLKDGETMAIRCRVVLYQGDFDAEATEKAFAKYAAEKPEAL</sequence>
<evidence type="ECO:0000313" key="2">
    <source>
        <dbReference type="EMBL" id="GAA5509923.1"/>
    </source>
</evidence>
<organism evidence="2 3">
    <name type="scientific">Novipirellula caenicola</name>
    <dbReference type="NCBI Taxonomy" id="1536901"/>
    <lineage>
        <taxon>Bacteria</taxon>
        <taxon>Pseudomonadati</taxon>
        <taxon>Planctomycetota</taxon>
        <taxon>Planctomycetia</taxon>
        <taxon>Pirellulales</taxon>
        <taxon>Pirellulaceae</taxon>
        <taxon>Novipirellula</taxon>
    </lineage>
</organism>
<dbReference type="Proteomes" id="UP001416858">
    <property type="component" value="Unassembled WGS sequence"/>
</dbReference>
<comment type="caution">
    <text evidence="2">The sequence shown here is derived from an EMBL/GenBank/DDBJ whole genome shotgun (WGS) entry which is preliminary data.</text>
</comment>
<evidence type="ECO:0000256" key="1">
    <source>
        <dbReference type="SAM" id="SignalP"/>
    </source>
</evidence>
<dbReference type="InterPro" id="IPR029475">
    <property type="entry name" value="DUF6807"/>
</dbReference>
<name>A0ABP9VXQ7_9BACT</name>
<reference evidence="2 3" key="1">
    <citation type="submission" date="2024-02" db="EMBL/GenBank/DDBJ databases">
        <title>Rhodopirellula caenicola NBRC 110016.</title>
        <authorList>
            <person name="Ichikawa N."/>
            <person name="Katano-Makiyama Y."/>
            <person name="Hidaka K."/>
        </authorList>
    </citation>
    <scope>NUCLEOTIDE SEQUENCE [LARGE SCALE GENOMIC DNA]</scope>
    <source>
        <strain evidence="2 3">NBRC 110016</strain>
    </source>
</reference>
<dbReference type="Pfam" id="PF14100">
    <property type="entry name" value="DUF6807"/>
    <property type="match status" value="1"/>
</dbReference>